<evidence type="ECO:0000256" key="1">
    <source>
        <dbReference type="SAM" id="SignalP"/>
    </source>
</evidence>
<evidence type="ECO:0000313" key="3">
    <source>
        <dbReference type="Proteomes" id="UP001152766"/>
    </source>
</evidence>
<feature type="chain" id="PRO_5040847480" description="PEP-CTERM protein-sorting domain-containing protein" evidence="1">
    <location>
        <begin position="28"/>
        <end position="215"/>
    </location>
</feature>
<evidence type="ECO:0008006" key="4">
    <source>
        <dbReference type="Google" id="ProtNLM"/>
    </source>
</evidence>
<reference evidence="2" key="1">
    <citation type="submission" date="2019-02" db="EMBL/GenBank/DDBJ databases">
        <title>Draft genome of the type strain Pelomonas aquatica CCUG 52575T.</title>
        <authorList>
            <person name="Gomila M."/>
            <person name="Lalucat J."/>
        </authorList>
    </citation>
    <scope>NUCLEOTIDE SEQUENCE</scope>
    <source>
        <strain evidence="2">CCUG 52575</strain>
    </source>
</reference>
<comment type="caution">
    <text evidence="2">The sequence shown here is derived from an EMBL/GenBank/DDBJ whole genome shotgun (WGS) entry which is preliminary data.</text>
</comment>
<protein>
    <recommendedName>
        <fullName evidence="4">PEP-CTERM protein-sorting domain-containing protein</fullName>
    </recommendedName>
</protein>
<dbReference type="RefSeq" id="WP_268147584.1">
    <property type="nucleotide sequence ID" value="NZ_JAPPUW010000003.1"/>
</dbReference>
<gene>
    <name evidence="2" type="ORF">EXJ73_19925</name>
</gene>
<keyword evidence="3" id="KW-1185">Reference proteome</keyword>
<dbReference type="InterPro" id="IPR017756">
    <property type="entry name" value="TM_Gly-Cys-Arg_CS"/>
</dbReference>
<dbReference type="Proteomes" id="UP001152766">
    <property type="component" value="Unassembled WGS sequence"/>
</dbReference>
<dbReference type="AlphaFoldDB" id="A0A9X4R9T4"/>
<name>A0A9X4R9T4_9BURK</name>
<feature type="signal peptide" evidence="1">
    <location>
        <begin position="1"/>
        <end position="27"/>
    </location>
</feature>
<keyword evidence="1" id="KW-0732">Signal</keyword>
<dbReference type="NCBIfam" id="TIGR03382">
    <property type="entry name" value="GC_trans_RRR"/>
    <property type="match status" value="1"/>
</dbReference>
<organism evidence="2 3">
    <name type="scientific">Pelomonas aquatica</name>
    <dbReference type="NCBI Taxonomy" id="431058"/>
    <lineage>
        <taxon>Bacteria</taxon>
        <taxon>Pseudomonadati</taxon>
        <taxon>Pseudomonadota</taxon>
        <taxon>Betaproteobacteria</taxon>
        <taxon>Burkholderiales</taxon>
        <taxon>Sphaerotilaceae</taxon>
        <taxon>Roseateles</taxon>
    </lineage>
</organism>
<proteinExistence type="predicted"/>
<evidence type="ECO:0000313" key="2">
    <source>
        <dbReference type="EMBL" id="MDG0864733.1"/>
    </source>
</evidence>
<sequence length="215" mass="22447">MSFLDKLLSRALPLAAALSLASGTASAALVSTFDAFVAAGDAVQHGRIARNQVPQDWAGGEAFGGVVNPGVAYRYHTYDLDLTSLEGKVSSYYGGFVQVSFDSLSLNTFLAAYLDSYDPTSAATMASTWLGDPGTSGNYFGTDPLFFQVYVPQNSHLLLVLNDTSAAGAGVNQHGTVTVEAFQNANFGELPEPGSMALCFGALVSAGAVGRRRRG</sequence>
<accession>A0A9X4R9T4</accession>
<dbReference type="EMBL" id="SGUG01000039">
    <property type="protein sequence ID" value="MDG0864733.1"/>
    <property type="molecule type" value="Genomic_DNA"/>
</dbReference>